<organism evidence="1 2">
    <name type="scientific">Thalassovita aquimarina</name>
    <dbReference type="NCBI Taxonomy" id="2785917"/>
    <lineage>
        <taxon>Bacteria</taxon>
        <taxon>Pseudomonadati</taxon>
        <taxon>Pseudomonadota</taxon>
        <taxon>Alphaproteobacteria</taxon>
        <taxon>Rhodobacterales</taxon>
        <taxon>Roseobacteraceae</taxon>
        <taxon>Thalassovita</taxon>
    </lineage>
</organism>
<reference evidence="1 2" key="1">
    <citation type="journal article" date="2021" name="Arch. Microbiol.">
        <title>Thalassobius aquimarinus sp. nov., isolated from the Sea of Japan seashore.</title>
        <authorList>
            <person name="Kurilenko V.V."/>
            <person name="Romanenko L.A."/>
            <person name="Chernysheva N.Y."/>
            <person name="Velansky P.V."/>
            <person name="Tekutyeva L.A."/>
            <person name="Isaeva M.P."/>
            <person name="Mikhailov V.V."/>
        </authorList>
    </citation>
    <scope>NUCLEOTIDE SEQUENCE [LARGE SCALE GENOMIC DNA]</scope>
    <source>
        <strain evidence="1 2">KMM 8518</strain>
    </source>
</reference>
<dbReference type="RefSeq" id="WP_212702068.1">
    <property type="nucleotide sequence ID" value="NZ_JADMKU010000015.1"/>
</dbReference>
<dbReference type="Proteomes" id="UP001195941">
    <property type="component" value="Unassembled WGS sequence"/>
</dbReference>
<evidence type="ECO:0000313" key="2">
    <source>
        <dbReference type="Proteomes" id="UP001195941"/>
    </source>
</evidence>
<name>A0ABS5HU66_9RHOB</name>
<protein>
    <submittedName>
        <fullName evidence="1">Uncharacterized protein</fullName>
    </submittedName>
</protein>
<accession>A0ABS5HU66</accession>
<evidence type="ECO:0000313" key="1">
    <source>
        <dbReference type="EMBL" id="MBR9652471.1"/>
    </source>
</evidence>
<comment type="caution">
    <text evidence="1">The sequence shown here is derived from an EMBL/GenBank/DDBJ whole genome shotgun (WGS) entry which is preliminary data.</text>
</comment>
<proteinExistence type="predicted"/>
<keyword evidence="2" id="KW-1185">Reference proteome</keyword>
<sequence length="116" mass="12913">MTRPAWHILREDGALTLARRLPARFDFGAEAAFPRVGRLRLARQIRQDMWRALQSLRGFAPVVRVEITGDGVQVRAGGQVDGNFPRQRASDTVAALLQDPAHRARWIAHADGGRHG</sequence>
<dbReference type="EMBL" id="JADMKU010000015">
    <property type="protein sequence ID" value="MBR9652471.1"/>
    <property type="molecule type" value="Genomic_DNA"/>
</dbReference>
<gene>
    <name evidence="1" type="ORF">IT775_15230</name>
</gene>